<keyword evidence="3" id="KW-1185">Reference proteome</keyword>
<gene>
    <name evidence="2" type="ORF">MTR67_026082</name>
</gene>
<dbReference type="EMBL" id="CP133617">
    <property type="protein sequence ID" value="WMV32697.1"/>
    <property type="molecule type" value="Genomic_DNA"/>
</dbReference>
<accession>A0AAF0QYA2</accession>
<dbReference type="AlphaFoldDB" id="A0AAF0QYA2"/>
<name>A0AAF0QYA2_SOLVR</name>
<feature type="compositionally biased region" description="Basic and acidic residues" evidence="1">
    <location>
        <begin position="21"/>
        <end position="32"/>
    </location>
</feature>
<proteinExistence type="predicted"/>
<evidence type="ECO:0000256" key="1">
    <source>
        <dbReference type="SAM" id="MobiDB-lite"/>
    </source>
</evidence>
<evidence type="ECO:0000313" key="3">
    <source>
        <dbReference type="Proteomes" id="UP001234989"/>
    </source>
</evidence>
<organism evidence="2 3">
    <name type="scientific">Solanum verrucosum</name>
    <dbReference type="NCBI Taxonomy" id="315347"/>
    <lineage>
        <taxon>Eukaryota</taxon>
        <taxon>Viridiplantae</taxon>
        <taxon>Streptophyta</taxon>
        <taxon>Embryophyta</taxon>
        <taxon>Tracheophyta</taxon>
        <taxon>Spermatophyta</taxon>
        <taxon>Magnoliopsida</taxon>
        <taxon>eudicotyledons</taxon>
        <taxon>Gunneridae</taxon>
        <taxon>Pentapetalae</taxon>
        <taxon>asterids</taxon>
        <taxon>lamiids</taxon>
        <taxon>Solanales</taxon>
        <taxon>Solanaceae</taxon>
        <taxon>Solanoideae</taxon>
        <taxon>Solaneae</taxon>
        <taxon>Solanum</taxon>
    </lineage>
</organism>
<protein>
    <submittedName>
        <fullName evidence="2">Uncharacterized protein</fullName>
    </submittedName>
</protein>
<feature type="region of interest" description="Disordered" evidence="1">
    <location>
        <begin position="1"/>
        <end position="41"/>
    </location>
</feature>
<evidence type="ECO:0000313" key="2">
    <source>
        <dbReference type="EMBL" id="WMV32697.1"/>
    </source>
</evidence>
<reference evidence="2" key="1">
    <citation type="submission" date="2023-08" db="EMBL/GenBank/DDBJ databases">
        <title>A de novo genome assembly of Solanum verrucosum Schlechtendal, a Mexican diploid species geographically isolated from the other diploid A-genome species in potato relatives.</title>
        <authorList>
            <person name="Hosaka K."/>
        </authorList>
    </citation>
    <scope>NUCLEOTIDE SEQUENCE</scope>
    <source>
        <tissue evidence="2">Young leaves</tissue>
    </source>
</reference>
<dbReference type="Proteomes" id="UP001234989">
    <property type="component" value="Chromosome 6"/>
</dbReference>
<sequence>MVTPRTLKRCHDSIQGSSTPLKDKDDALETPRRPITRSQTKEFNDKLNGLQSLIQRYVLISTLTSKLLGFDQIKFLYANDSDFGEIFAE</sequence>